<feature type="domain" description="Ig-like" evidence="3">
    <location>
        <begin position="73"/>
        <end position="146"/>
    </location>
</feature>
<dbReference type="PROSITE" id="PS50835">
    <property type="entry name" value="IG_LIKE"/>
    <property type="match status" value="1"/>
</dbReference>
<keyword evidence="5" id="KW-1185">Reference proteome</keyword>
<sequence>MYTDEQHRGNWKRVLWVRGCRAFLSQRRPRHRELSLLVSKLWLNDTGMYFCRVELDYNKYQSSPGTTLNVTGPARIISLSQKPVPDNSTLECVAVGNPPPEVTWFSSSNGQEQAAVKKADPQDKYTIRSSIRISTKGVYTCRAKNSLGSHMRVFPPSKGPTALTLWLSVLAGLLLLAGLVVVASLLWMKRRGASLKMDIWCFQNRERQKTSMSDPNGEQELVYVDIDHSQSSPSTRAPHREENDIIYSDVN</sequence>
<dbReference type="AlphaFoldDB" id="A0AAV6GCH5"/>
<dbReference type="Proteomes" id="UP000823561">
    <property type="component" value="Chromosome 13"/>
</dbReference>
<organism evidence="4 5">
    <name type="scientific">Alosa alosa</name>
    <name type="common">allis shad</name>
    <dbReference type="NCBI Taxonomy" id="278164"/>
    <lineage>
        <taxon>Eukaryota</taxon>
        <taxon>Metazoa</taxon>
        <taxon>Chordata</taxon>
        <taxon>Craniata</taxon>
        <taxon>Vertebrata</taxon>
        <taxon>Euteleostomi</taxon>
        <taxon>Actinopterygii</taxon>
        <taxon>Neopterygii</taxon>
        <taxon>Teleostei</taxon>
        <taxon>Clupei</taxon>
        <taxon>Clupeiformes</taxon>
        <taxon>Clupeoidei</taxon>
        <taxon>Clupeidae</taxon>
        <taxon>Alosa</taxon>
    </lineage>
</organism>
<comment type="caution">
    <text evidence="4">The sequence shown here is derived from an EMBL/GenBank/DDBJ whole genome shotgun (WGS) entry which is preliminary data.</text>
</comment>
<dbReference type="SUPFAM" id="SSF48726">
    <property type="entry name" value="Immunoglobulin"/>
    <property type="match status" value="2"/>
</dbReference>
<dbReference type="EMBL" id="JADWDJ010000013">
    <property type="protein sequence ID" value="KAG5271236.1"/>
    <property type="molecule type" value="Genomic_DNA"/>
</dbReference>
<dbReference type="Gene3D" id="2.60.40.10">
    <property type="entry name" value="Immunoglobulins"/>
    <property type="match status" value="2"/>
</dbReference>
<dbReference type="InterPro" id="IPR013783">
    <property type="entry name" value="Ig-like_fold"/>
</dbReference>
<dbReference type="InterPro" id="IPR042836">
    <property type="entry name" value="SIG15"/>
</dbReference>
<dbReference type="GO" id="GO:0032956">
    <property type="term" value="P:regulation of actin cytoskeleton organization"/>
    <property type="evidence" value="ECO:0007669"/>
    <property type="project" value="TreeGrafter"/>
</dbReference>
<reference evidence="4" key="1">
    <citation type="submission" date="2020-10" db="EMBL/GenBank/DDBJ databases">
        <title>Chromosome-scale genome assembly of the Allis shad, Alosa alosa.</title>
        <authorList>
            <person name="Margot Z."/>
            <person name="Christophe K."/>
            <person name="Cabau C."/>
            <person name="Louis A."/>
            <person name="Berthelot C."/>
            <person name="Parey E."/>
            <person name="Roest Crollius H."/>
            <person name="Montfort J."/>
            <person name="Robinson-Rechavi M."/>
            <person name="Bucao C."/>
            <person name="Bouchez O."/>
            <person name="Gislard M."/>
            <person name="Lluch J."/>
            <person name="Milhes M."/>
            <person name="Lampietro C."/>
            <person name="Lopez Roques C."/>
            <person name="Donnadieu C."/>
            <person name="Braasch I."/>
            <person name="Desvignes T."/>
            <person name="Postlethwait J."/>
            <person name="Bobe J."/>
            <person name="Guiguen Y."/>
        </authorList>
    </citation>
    <scope>NUCLEOTIDE SEQUENCE</scope>
    <source>
        <strain evidence="4">M-15738</strain>
        <tissue evidence="4">Blood</tissue>
    </source>
</reference>
<evidence type="ECO:0000259" key="3">
    <source>
        <dbReference type="PROSITE" id="PS50835"/>
    </source>
</evidence>
<dbReference type="GO" id="GO:2001204">
    <property type="term" value="P:regulation of osteoclast development"/>
    <property type="evidence" value="ECO:0007669"/>
    <property type="project" value="TreeGrafter"/>
</dbReference>
<evidence type="ECO:0000256" key="2">
    <source>
        <dbReference type="SAM" id="Phobius"/>
    </source>
</evidence>
<feature type="transmembrane region" description="Helical" evidence="2">
    <location>
        <begin position="165"/>
        <end position="187"/>
    </location>
</feature>
<dbReference type="InterPro" id="IPR036179">
    <property type="entry name" value="Ig-like_dom_sf"/>
</dbReference>
<feature type="region of interest" description="Disordered" evidence="1">
    <location>
        <begin position="228"/>
        <end position="251"/>
    </location>
</feature>
<keyword evidence="2" id="KW-1133">Transmembrane helix</keyword>
<keyword evidence="2" id="KW-0812">Transmembrane</keyword>
<accession>A0AAV6GCH5</accession>
<protein>
    <recommendedName>
        <fullName evidence="3">Ig-like domain-containing protein</fullName>
    </recommendedName>
</protein>
<dbReference type="CDD" id="cd00096">
    <property type="entry name" value="Ig"/>
    <property type="match status" value="1"/>
</dbReference>
<proteinExistence type="predicted"/>
<dbReference type="GO" id="GO:0045124">
    <property type="term" value="P:regulation of bone resorption"/>
    <property type="evidence" value="ECO:0007669"/>
    <property type="project" value="TreeGrafter"/>
</dbReference>
<name>A0AAV6GCH5_9TELE</name>
<dbReference type="GO" id="GO:0005886">
    <property type="term" value="C:plasma membrane"/>
    <property type="evidence" value="ECO:0007669"/>
    <property type="project" value="TreeGrafter"/>
</dbReference>
<dbReference type="PANTHER" id="PTHR46942">
    <property type="entry name" value="SIALIC ACID-BINDING IG-LIKE LECTIN 15"/>
    <property type="match status" value="1"/>
</dbReference>
<gene>
    <name evidence="4" type="ORF">AALO_G00177420</name>
</gene>
<dbReference type="PANTHER" id="PTHR46942:SF1">
    <property type="entry name" value="SIALIC ACID-BINDING IG-LIKE LECTIN 15"/>
    <property type="match status" value="1"/>
</dbReference>
<keyword evidence="2" id="KW-0472">Membrane</keyword>
<evidence type="ECO:0000313" key="4">
    <source>
        <dbReference type="EMBL" id="KAG5271236.1"/>
    </source>
</evidence>
<evidence type="ECO:0000256" key="1">
    <source>
        <dbReference type="SAM" id="MobiDB-lite"/>
    </source>
</evidence>
<dbReference type="Pfam" id="PF13927">
    <property type="entry name" value="Ig_3"/>
    <property type="match status" value="1"/>
</dbReference>
<dbReference type="InterPro" id="IPR007110">
    <property type="entry name" value="Ig-like_dom"/>
</dbReference>
<evidence type="ECO:0000313" key="5">
    <source>
        <dbReference type="Proteomes" id="UP000823561"/>
    </source>
</evidence>